<dbReference type="KEGG" id="maw:19248341"/>
<evidence type="ECO:0000256" key="3">
    <source>
        <dbReference type="ARBA" id="ARBA00023015"/>
    </source>
</evidence>
<evidence type="ECO:0000256" key="5">
    <source>
        <dbReference type="ARBA" id="ARBA00023163"/>
    </source>
</evidence>
<dbReference type="GeneID" id="19248341"/>
<evidence type="ECO:0000313" key="8">
    <source>
        <dbReference type="Proteomes" id="UP000002499"/>
    </source>
</evidence>
<keyword evidence="8" id="KW-1185">Reference proteome</keyword>
<protein>
    <submittedName>
        <fullName evidence="7">Uncharacterized protein</fullName>
    </submittedName>
</protein>
<gene>
    <name evidence="7" type="ORF">MAC_04030</name>
</gene>
<keyword evidence="1" id="KW-0479">Metal-binding</keyword>
<evidence type="ECO:0000256" key="4">
    <source>
        <dbReference type="ARBA" id="ARBA00023125"/>
    </source>
</evidence>
<organism evidence="8">
    <name type="scientific">Metarhizium acridum (strain CQMa 102)</name>
    <dbReference type="NCBI Taxonomy" id="655827"/>
    <lineage>
        <taxon>Eukaryota</taxon>
        <taxon>Fungi</taxon>
        <taxon>Dikarya</taxon>
        <taxon>Ascomycota</taxon>
        <taxon>Pezizomycotina</taxon>
        <taxon>Sordariomycetes</taxon>
        <taxon>Hypocreomycetidae</taxon>
        <taxon>Hypocreales</taxon>
        <taxon>Clavicipitaceae</taxon>
        <taxon>Metarhizium</taxon>
    </lineage>
</organism>
<proteinExistence type="predicted"/>
<keyword evidence="4" id="KW-0238">DNA-binding</keyword>
<evidence type="ECO:0000256" key="6">
    <source>
        <dbReference type="ARBA" id="ARBA00023242"/>
    </source>
</evidence>
<keyword evidence="2" id="KW-0862">Zinc</keyword>
<accession>E9E2D2</accession>
<dbReference type="Proteomes" id="UP000002499">
    <property type="component" value="Unassembled WGS sequence"/>
</dbReference>
<keyword evidence="3" id="KW-0805">Transcription regulation</keyword>
<dbReference type="InParanoid" id="E9E2D2"/>
<dbReference type="GO" id="GO:0046872">
    <property type="term" value="F:metal ion binding"/>
    <property type="evidence" value="ECO:0007669"/>
    <property type="project" value="UniProtKB-KW"/>
</dbReference>
<sequence>MTPIYAHSTPQEKYLFHIFRAETAGQVSGEFKGTFWSVDVPQACQLHPAIASLQMRQRTVHGLMQHYGDEGLKQYIKAIGHLIQATQKTDPSFEEQSLILMATVLLLGFASLGGNFNEVEFFASHGLQLFTK</sequence>
<dbReference type="HOGENOM" id="CLU_1917531_0_0_1"/>
<dbReference type="GO" id="GO:0003677">
    <property type="term" value="F:DNA binding"/>
    <property type="evidence" value="ECO:0007669"/>
    <property type="project" value="UniProtKB-KW"/>
</dbReference>
<dbReference type="InterPro" id="IPR052360">
    <property type="entry name" value="Transcr_Regulatory_Proteins"/>
</dbReference>
<dbReference type="eggNOG" id="ENOG502RW70">
    <property type="taxonomic scope" value="Eukaryota"/>
</dbReference>
<evidence type="ECO:0000313" key="7">
    <source>
        <dbReference type="EMBL" id="EFY89821.1"/>
    </source>
</evidence>
<keyword evidence="5" id="KW-0804">Transcription</keyword>
<evidence type="ECO:0000256" key="2">
    <source>
        <dbReference type="ARBA" id="ARBA00022833"/>
    </source>
</evidence>
<reference evidence="7 8" key="1">
    <citation type="journal article" date="2011" name="PLoS Genet.">
        <title>Genome sequencing and comparative transcriptomics of the model entomopathogenic fungi Metarhizium anisopliae and M. acridum.</title>
        <authorList>
            <person name="Gao Q."/>
            <person name="Jin K."/>
            <person name="Ying S.H."/>
            <person name="Zhang Y."/>
            <person name="Xiao G."/>
            <person name="Shang Y."/>
            <person name="Duan Z."/>
            <person name="Hu X."/>
            <person name="Xie X.Q."/>
            <person name="Zhou G."/>
            <person name="Peng G."/>
            <person name="Luo Z."/>
            <person name="Huang W."/>
            <person name="Wang B."/>
            <person name="Fang W."/>
            <person name="Wang S."/>
            <person name="Zhong Y."/>
            <person name="Ma L.J."/>
            <person name="St Leger R.J."/>
            <person name="Zhao G.P."/>
            <person name="Pei Y."/>
            <person name="Feng M.G."/>
            <person name="Xia Y."/>
            <person name="Wang C."/>
        </authorList>
    </citation>
    <scope>NUCLEOTIDE SEQUENCE [LARGE SCALE GENOMIC DNA]</scope>
    <source>
        <strain evidence="7 8">CQMa 102</strain>
    </source>
</reference>
<evidence type="ECO:0000256" key="1">
    <source>
        <dbReference type="ARBA" id="ARBA00022723"/>
    </source>
</evidence>
<dbReference type="AlphaFoldDB" id="E9E2D2"/>
<dbReference type="PANTHER" id="PTHR36206">
    <property type="entry name" value="ASPERCRYPTIN BIOSYNTHESIS CLUSTER-SPECIFIC TRANSCRIPTION REGULATOR ATNN-RELATED"/>
    <property type="match status" value="1"/>
</dbReference>
<dbReference type="EMBL" id="GL698495">
    <property type="protein sequence ID" value="EFY89821.1"/>
    <property type="molecule type" value="Genomic_DNA"/>
</dbReference>
<dbReference type="PANTHER" id="PTHR36206:SF12">
    <property type="entry name" value="ASPERCRYPTIN BIOSYNTHESIS CLUSTER-SPECIFIC TRANSCRIPTION REGULATOR ATNN-RELATED"/>
    <property type="match status" value="1"/>
</dbReference>
<keyword evidence="6" id="KW-0539">Nucleus</keyword>
<name>E9E2D2_METAQ</name>
<dbReference type="OrthoDB" id="3145928at2759"/>